<sequence>MPVQGGPLAGMSFAQLKAGGTGVVELVRPGPPARGPTPWTTQQQPLTPTRDEPLHRTLSLRLATGRVTPEDQHHHHHHHQAAAQEPAARTPHTILYDDLLARHPEFAIVLPRRRGRRGRRGMGKGGRGRGRGHRRRH</sequence>
<dbReference type="Proteomes" id="UP000007322">
    <property type="component" value="Chromosome 2"/>
</dbReference>
<dbReference type="RefSeq" id="XP_003661788.1">
    <property type="nucleotide sequence ID" value="XM_003661740.1"/>
</dbReference>
<dbReference type="AlphaFoldDB" id="G2Q9T4"/>
<keyword evidence="3" id="KW-1185">Reference proteome</keyword>
<evidence type="ECO:0000313" key="2">
    <source>
        <dbReference type="EMBL" id="AEO56543.1"/>
    </source>
</evidence>
<dbReference type="KEGG" id="mtm:MYCTH_2301624"/>
<feature type="compositionally biased region" description="Low complexity" evidence="1">
    <location>
        <begin position="36"/>
        <end position="48"/>
    </location>
</feature>
<organism evidence="2 3">
    <name type="scientific">Thermothelomyces thermophilus (strain ATCC 42464 / BCRC 31852 / DSM 1799)</name>
    <name type="common">Sporotrichum thermophile</name>
    <dbReference type="NCBI Taxonomy" id="573729"/>
    <lineage>
        <taxon>Eukaryota</taxon>
        <taxon>Fungi</taxon>
        <taxon>Dikarya</taxon>
        <taxon>Ascomycota</taxon>
        <taxon>Pezizomycotina</taxon>
        <taxon>Sordariomycetes</taxon>
        <taxon>Sordariomycetidae</taxon>
        <taxon>Sordariales</taxon>
        <taxon>Chaetomiaceae</taxon>
        <taxon>Thermothelomyces</taxon>
    </lineage>
</organism>
<proteinExistence type="predicted"/>
<feature type="region of interest" description="Disordered" evidence="1">
    <location>
        <begin position="24"/>
        <end position="90"/>
    </location>
</feature>
<dbReference type="EMBL" id="CP003003">
    <property type="protein sequence ID" value="AEO56543.1"/>
    <property type="molecule type" value="Genomic_DNA"/>
</dbReference>
<feature type="region of interest" description="Disordered" evidence="1">
    <location>
        <begin position="112"/>
        <end position="137"/>
    </location>
</feature>
<evidence type="ECO:0000256" key="1">
    <source>
        <dbReference type="SAM" id="MobiDB-lite"/>
    </source>
</evidence>
<reference evidence="2 3" key="1">
    <citation type="journal article" date="2011" name="Nat. Biotechnol.">
        <title>Comparative genomic analysis of the thermophilic biomass-degrading fungi Myceliophthora thermophila and Thielavia terrestris.</title>
        <authorList>
            <person name="Berka R.M."/>
            <person name="Grigoriev I.V."/>
            <person name="Otillar R."/>
            <person name="Salamov A."/>
            <person name="Grimwood J."/>
            <person name="Reid I."/>
            <person name="Ishmael N."/>
            <person name="John T."/>
            <person name="Darmond C."/>
            <person name="Moisan M.-C."/>
            <person name="Henrissat B."/>
            <person name="Coutinho P.M."/>
            <person name="Lombard V."/>
            <person name="Natvig D.O."/>
            <person name="Lindquist E."/>
            <person name="Schmutz J."/>
            <person name="Lucas S."/>
            <person name="Harris P."/>
            <person name="Powlowski J."/>
            <person name="Bellemare A."/>
            <person name="Taylor D."/>
            <person name="Butler G."/>
            <person name="de Vries R.P."/>
            <person name="Allijn I.E."/>
            <person name="van den Brink J."/>
            <person name="Ushinsky S."/>
            <person name="Storms R."/>
            <person name="Powell A.J."/>
            <person name="Paulsen I.T."/>
            <person name="Elbourne L.D.H."/>
            <person name="Baker S.E."/>
            <person name="Magnuson J."/>
            <person name="LaBoissiere S."/>
            <person name="Clutterbuck A.J."/>
            <person name="Martinez D."/>
            <person name="Wogulis M."/>
            <person name="de Leon A.L."/>
            <person name="Rey M.W."/>
            <person name="Tsang A."/>
        </authorList>
    </citation>
    <scope>NUCLEOTIDE SEQUENCE [LARGE SCALE GENOMIC DNA]</scope>
    <source>
        <strain evidence="3">ATCC 42464 / BCRC 31852 / DSM 1799</strain>
    </source>
</reference>
<evidence type="ECO:0000313" key="3">
    <source>
        <dbReference type="Proteomes" id="UP000007322"/>
    </source>
</evidence>
<dbReference type="HOGENOM" id="CLU_1866505_0_0_1"/>
<dbReference type="InParanoid" id="G2Q9T4"/>
<name>G2Q9T4_THET4</name>
<dbReference type="VEuPathDB" id="FungiDB:MYCTH_2301624"/>
<accession>G2Q9T4</accession>
<gene>
    <name evidence="2" type="ORF">MYCTH_2301624</name>
</gene>
<protein>
    <submittedName>
        <fullName evidence="2">Uncharacterized protein</fullName>
    </submittedName>
</protein>
<dbReference type="GeneID" id="11510593"/>